<keyword evidence="5" id="KW-1185">Reference proteome</keyword>
<dbReference type="PANTHER" id="PTHR18964:SF173">
    <property type="entry name" value="GLUCOKINASE"/>
    <property type="match status" value="1"/>
</dbReference>
<evidence type="ECO:0000256" key="2">
    <source>
        <dbReference type="SAM" id="MobiDB-lite"/>
    </source>
</evidence>
<dbReference type="Proteomes" id="UP000291189">
    <property type="component" value="Unassembled WGS sequence"/>
</dbReference>
<comment type="caution">
    <text evidence="4">The sequence shown here is derived from an EMBL/GenBank/DDBJ whole genome shotgun (WGS) entry which is preliminary data.</text>
</comment>
<feature type="domain" description="HTH marR-type" evidence="3">
    <location>
        <begin position="30"/>
        <end position="76"/>
    </location>
</feature>
<dbReference type="PANTHER" id="PTHR18964">
    <property type="entry name" value="ROK (REPRESSOR, ORF, KINASE) FAMILY"/>
    <property type="match status" value="1"/>
</dbReference>
<dbReference type="PROSITE" id="PS01125">
    <property type="entry name" value="ROK"/>
    <property type="match status" value="1"/>
</dbReference>
<dbReference type="EMBL" id="SDPU01000035">
    <property type="protein sequence ID" value="RYU09709.1"/>
    <property type="molecule type" value="Genomic_DNA"/>
</dbReference>
<evidence type="ECO:0000256" key="1">
    <source>
        <dbReference type="ARBA" id="ARBA00006479"/>
    </source>
</evidence>
<organism evidence="4 5">
    <name type="scientific">Nocardioides iriomotensis</name>
    <dbReference type="NCBI Taxonomy" id="715784"/>
    <lineage>
        <taxon>Bacteria</taxon>
        <taxon>Bacillati</taxon>
        <taxon>Actinomycetota</taxon>
        <taxon>Actinomycetes</taxon>
        <taxon>Propionibacteriales</taxon>
        <taxon>Nocardioidaceae</taxon>
        <taxon>Nocardioides</taxon>
    </lineage>
</organism>
<dbReference type="Gene3D" id="3.30.420.40">
    <property type="match status" value="2"/>
</dbReference>
<feature type="region of interest" description="Disordered" evidence="2">
    <location>
        <begin position="1"/>
        <end position="29"/>
    </location>
</feature>
<comment type="similarity">
    <text evidence="1">Belongs to the ROK (NagC/XylR) family.</text>
</comment>
<sequence>MTEAGGARGAVDTDETVGTDESGPSALRTTNRALVLDLLGRSEPLSRSELTRRTGLSRSTVSSIVKELMTEGHLAETSGEPAPKGTGRPPTRLTLAGDPRVLVGVDIGHRHVRVAVSDLASDILSEREVAYDVDREPAPPTLDLTAKMVRECLAEAGADESRVVGVGMGVPGPIDPRTGTIVSPILPGWVTLQPSVELADRIGLDVRTDNDANVGALGELVHGAARGHDDVIYVKVAGGIGAGLILAGRLHRGVTGIAGEIGHVRLDDDGPVCRCGNRGCLETQVAAPRLVELLRPAYGVELDVERMLALSRAEDAGVNRIFDDAGRAIGRVLADLSNHLNPAVIVVGGAVGVSPSLLRGIRDSVARYAQPDTASALRVIPGSLGEHAGVMGALALAKDVPAVAGLPTAADHRSA</sequence>
<evidence type="ECO:0000313" key="4">
    <source>
        <dbReference type="EMBL" id="RYU09709.1"/>
    </source>
</evidence>
<dbReference type="InterPro" id="IPR000835">
    <property type="entry name" value="HTH_MarR-typ"/>
</dbReference>
<evidence type="ECO:0000259" key="3">
    <source>
        <dbReference type="Pfam" id="PF12802"/>
    </source>
</evidence>
<gene>
    <name evidence="4" type="ORF">ETU37_22075</name>
</gene>
<dbReference type="InterPro" id="IPR049874">
    <property type="entry name" value="ROK_cs"/>
</dbReference>
<dbReference type="Pfam" id="PF00480">
    <property type="entry name" value="ROK"/>
    <property type="match status" value="1"/>
</dbReference>
<dbReference type="SUPFAM" id="SSF46785">
    <property type="entry name" value="Winged helix' DNA-binding domain"/>
    <property type="match status" value="1"/>
</dbReference>
<dbReference type="Pfam" id="PF12802">
    <property type="entry name" value="MarR_2"/>
    <property type="match status" value="1"/>
</dbReference>
<proteinExistence type="inferred from homology"/>
<dbReference type="InterPro" id="IPR011991">
    <property type="entry name" value="ArsR-like_HTH"/>
</dbReference>
<feature type="region of interest" description="Disordered" evidence="2">
    <location>
        <begin position="71"/>
        <end position="95"/>
    </location>
</feature>
<protein>
    <submittedName>
        <fullName evidence="4">ROK family transcriptional regulator</fullName>
    </submittedName>
</protein>
<dbReference type="OrthoDB" id="3189808at2"/>
<dbReference type="InterPro" id="IPR036388">
    <property type="entry name" value="WH-like_DNA-bd_sf"/>
</dbReference>
<name>A0A4Q5IXP4_9ACTN</name>
<reference evidence="4 5" key="1">
    <citation type="submission" date="2019-01" db="EMBL/GenBank/DDBJ databases">
        <title>Nocardioides guangzhouensis sp. nov., an actinobacterium isolated from soil.</title>
        <authorList>
            <person name="Fu Y."/>
            <person name="Cai Y."/>
            <person name="Lin Z."/>
            <person name="Chen P."/>
        </authorList>
    </citation>
    <scope>NUCLEOTIDE SEQUENCE [LARGE SCALE GENOMIC DNA]</scope>
    <source>
        <strain evidence="4 5">NBRC 105384</strain>
    </source>
</reference>
<dbReference type="Gene3D" id="1.10.10.10">
    <property type="entry name" value="Winged helix-like DNA-binding domain superfamily/Winged helix DNA-binding domain"/>
    <property type="match status" value="1"/>
</dbReference>
<evidence type="ECO:0000313" key="5">
    <source>
        <dbReference type="Proteomes" id="UP000291189"/>
    </source>
</evidence>
<dbReference type="InterPro" id="IPR000600">
    <property type="entry name" value="ROK"/>
</dbReference>
<dbReference type="InterPro" id="IPR036390">
    <property type="entry name" value="WH_DNA-bd_sf"/>
</dbReference>
<dbReference type="AlphaFoldDB" id="A0A4Q5IXP4"/>
<dbReference type="CDD" id="cd00090">
    <property type="entry name" value="HTH_ARSR"/>
    <property type="match status" value="1"/>
</dbReference>
<accession>A0A4Q5IXP4</accession>
<dbReference type="InterPro" id="IPR043129">
    <property type="entry name" value="ATPase_NBD"/>
</dbReference>
<dbReference type="SUPFAM" id="SSF53067">
    <property type="entry name" value="Actin-like ATPase domain"/>
    <property type="match status" value="1"/>
</dbReference>
<dbReference type="GO" id="GO:0003700">
    <property type="term" value="F:DNA-binding transcription factor activity"/>
    <property type="evidence" value="ECO:0007669"/>
    <property type="project" value="InterPro"/>
</dbReference>